<organism evidence="2 3">
    <name type="scientific">Candidatus Caccovicinus merdipullorum</name>
    <dbReference type="NCBI Taxonomy" id="2840724"/>
    <lineage>
        <taxon>Bacteria</taxon>
        <taxon>Bacillati</taxon>
        <taxon>Bacillota</taxon>
        <taxon>Clostridia</taxon>
        <taxon>Eubacteriales</taxon>
        <taxon>Candidatus Caccovicinus</taxon>
    </lineage>
</organism>
<keyword evidence="2" id="KW-0378">Hydrolase</keyword>
<dbReference type="InterPro" id="IPR011059">
    <property type="entry name" value="Metal-dep_hydrolase_composite"/>
</dbReference>
<dbReference type="SUPFAM" id="SSF51556">
    <property type="entry name" value="Metallo-dependent hydrolases"/>
    <property type="match status" value="1"/>
</dbReference>
<dbReference type="SUPFAM" id="SSF51338">
    <property type="entry name" value="Composite domain of metallo-dependent hydrolases"/>
    <property type="match status" value="1"/>
</dbReference>
<dbReference type="GO" id="GO:0019213">
    <property type="term" value="F:deacetylase activity"/>
    <property type="evidence" value="ECO:0007669"/>
    <property type="project" value="InterPro"/>
</dbReference>
<evidence type="ECO:0000313" key="3">
    <source>
        <dbReference type="Proteomes" id="UP000886860"/>
    </source>
</evidence>
<dbReference type="InterPro" id="IPR032466">
    <property type="entry name" value="Metal_Hydrolase"/>
</dbReference>
<sequence length="379" mass="42195">MRGFVIKGGTVYDPIRHKWSRRNIFVEKGKIADGDGAGRGEWMEIDAAGCIVTSGLIDYHVHYFNHGTENGCNGDLASFPCGVTTVVDGGSCGAANYEMYIRSAMAFSDVRIFNMLLVGSGGQVTDRYPERLEERYLDREKIRQLFACYPDNLVSLKTRMSVGIIEEAEARRSLEATAELAEELGCNVNVHITNPVMDLEELASILRPGDVICHVYQGKGRETILDENGKVRKGIWKARERGILFDASNGCNNFDLEVCRRAIEQGFVPDIISSDINTSGFYLQPLHSLPRILSKYLEFGMCLEDILDRATIAPARLIGREELASMDPGTEADIAVFRMKEKPVHYFDRDGHQMAGSRVLVPQLTMKGGKIMYCQADFG</sequence>
<accession>A0A9D1KE49</accession>
<protein>
    <submittedName>
        <fullName evidence="2">Metallo-dependent hydrolase</fullName>
    </submittedName>
</protein>
<evidence type="ECO:0000313" key="2">
    <source>
        <dbReference type="EMBL" id="HIT41128.1"/>
    </source>
</evidence>
<evidence type="ECO:0000259" key="1">
    <source>
        <dbReference type="Pfam" id="PF01979"/>
    </source>
</evidence>
<reference evidence="2" key="1">
    <citation type="submission" date="2020-10" db="EMBL/GenBank/DDBJ databases">
        <authorList>
            <person name="Gilroy R."/>
        </authorList>
    </citation>
    <scope>NUCLEOTIDE SEQUENCE</scope>
    <source>
        <strain evidence="2">CHK123-3438</strain>
    </source>
</reference>
<dbReference type="EMBL" id="DVKS01000055">
    <property type="protein sequence ID" value="HIT41128.1"/>
    <property type="molecule type" value="Genomic_DNA"/>
</dbReference>
<dbReference type="NCBIfam" id="NF009060">
    <property type="entry name" value="PRK12394.1"/>
    <property type="match status" value="1"/>
</dbReference>
<comment type="caution">
    <text evidence="2">The sequence shown here is derived from an EMBL/GenBank/DDBJ whole genome shotgun (WGS) entry which is preliminary data.</text>
</comment>
<feature type="domain" description="Amidohydrolase-related" evidence="1">
    <location>
        <begin position="51"/>
        <end position="371"/>
    </location>
</feature>
<dbReference type="InterPro" id="IPR020043">
    <property type="entry name" value="Deacetylase_Atu3266-like"/>
</dbReference>
<gene>
    <name evidence="2" type="ORF">IAB60_03335</name>
</gene>
<dbReference type="GO" id="GO:0016810">
    <property type="term" value="F:hydrolase activity, acting on carbon-nitrogen (but not peptide) bonds"/>
    <property type="evidence" value="ECO:0007669"/>
    <property type="project" value="InterPro"/>
</dbReference>
<dbReference type="AlphaFoldDB" id="A0A9D1KE49"/>
<dbReference type="Pfam" id="PF01979">
    <property type="entry name" value="Amidohydro_1"/>
    <property type="match status" value="1"/>
</dbReference>
<dbReference type="Gene3D" id="2.30.40.10">
    <property type="entry name" value="Urease, subunit C, domain 1"/>
    <property type="match status" value="1"/>
</dbReference>
<name>A0A9D1KE49_9FIRM</name>
<proteinExistence type="predicted"/>
<dbReference type="Proteomes" id="UP000886860">
    <property type="component" value="Unassembled WGS sequence"/>
</dbReference>
<dbReference type="InterPro" id="IPR006680">
    <property type="entry name" value="Amidohydro-rel"/>
</dbReference>
<dbReference type="Gene3D" id="3.20.20.140">
    <property type="entry name" value="Metal-dependent hydrolases"/>
    <property type="match status" value="1"/>
</dbReference>
<dbReference type="PANTHER" id="PTHR42717:SF1">
    <property type="entry name" value="IMIDAZOLONEPROPIONASE AND RELATED AMIDOHYDROLASES"/>
    <property type="match status" value="1"/>
</dbReference>
<dbReference type="PANTHER" id="PTHR42717">
    <property type="entry name" value="DIHYDROOROTASE-RELATED"/>
    <property type="match status" value="1"/>
</dbReference>
<reference evidence="2" key="2">
    <citation type="journal article" date="2021" name="PeerJ">
        <title>Extensive microbial diversity within the chicken gut microbiome revealed by metagenomics and culture.</title>
        <authorList>
            <person name="Gilroy R."/>
            <person name="Ravi A."/>
            <person name="Getino M."/>
            <person name="Pursley I."/>
            <person name="Horton D.L."/>
            <person name="Alikhan N.F."/>
            <person name="Baker D."/>
            <person name="Gharbi K."/>
            <person name="Hall N."/>
            <person name="Watson M."/>
            <person name="Adriaenssens E.M."/>
            <person name="Foster-Nyarko E."/>
            <person name="Jarju S."/>
            <person name="Secka A."/>
            <person name="Antonio M."/>
            <person name="Oren A."/>
            <person name="Chaudhuri R.R."/>
            <person name="La Ragione R."/>
            <person name="Hildebrand F."/>
            <person name="Pallen M.J."/>
        </authorList>
    </citation>
    <scope>NUCLEOTIDE SEQUENCE</scope>
    <source>
        <strain evidence="2">CHK123-3438</strain>
    </source>
</reference>